<dbReference type="AlphaFoldDB" id="A0A812SH01"/>
<feature type="non-terminal residue" evidence="2">
    <location>
        <position position="1"/>
    </location>
</feature>
<evidence type="ECO:0000313" key="3">
    <source>
        <dbReference type="Proteomes" id="UP000601435"/>
    </source>
</evidence>
<proteinExistence type="predicted"/>
<evidence type="ECO:0000256" key="1">
    <source>
        <dbReference type="SAM" id="MobiDB-lite"/>
    </source>
</evidence>
<keyword evidence="3" id="KW-1185">Reference proteome</keyword>
<feature type="non-terminal residue" evidence="2">
    <location>
        <position position="107"/>
    </location>
</feature>
<name>A0A812SH01_9DINO</name>
<reference evidence="2" key="1">
    <citation type="submission" date="2021-02" db="EMBL/GenBank/DDBJ databases">
        <authorList>
            <person name="Dougan E. K."/>
            <person name="Rhodes N."/>
            <person name="Thang M."/>
            <person name="Chan C."/>
        </authorList>
    </citation>
    <scope>NUCLEOTIDE SEQUENCE</scope>
</reference>
<comment type="caution">
    <text evidence="2">The sequence shown here is derived from an EMBL/GenBank/DDBJ whole genome shotgun (WGS) entry which is preliminary data.</text>
</comment>
<feature type="region of interest" description="Disordered" evidence="1">
    <location>
        <begin position="84"/>
        <end position="107"/>
    </location>
</feature>
<evidence type="ECO:0000313" key="2">
    <source>
        <dbReference type="EMBL" id="CAE7477920.1"/>
    </source>
</evidence>
<sequence>GLLRAGRSCAAAGRCVVWEGLRELCCAMWRQWRLIAGHGGRGEAVRRAPPAQEGGCPGRIHAGRNQSCQGHRVIRDSGCWPCRSGAASQAGSPRLCRGAGRLRNAQP</sequence>
<gene>
    <name evidence="2" type="ORF">SNEC2469_LOCUS13506</name>
</gene>
<accession>A0A812SH01</accession>
<dbReference type="EMBL" id="CAJNJA010021554">
    <property type="protein sequence ID" value="CAE7477920.1"/>
    <property type="molecule type" value="Genomic_DNA"/>
</dbReference>
<protein>
    <submittedName>
        <fullName evidence="2">Uncharacterized protein</fullName>
    </submittedName>
</protein>
<dbReference type="Proteomes" id="UP000601435">
    <property type="component" value="Unassembled WGS sequence"/>
</dbReference>
<organism evidence="2 3">
    <name type="scientific">Symbiodinium necroappetens</name>
    <dbReference type="NCBI Taxonomy" id="1628268"/>
    <lineage>
        <taxon>Eukaryota</taxon>
        <taxon>Sar</taxon>
        <taxon>Alveolata</taxon>
        <taxon>Dinophyceae</taxon>
        <taxon>Suessiales</taxon>
        <taxon>Symbiodiniaceae</taxon>
        <taxon>Symbiodinium</taxon>
    </lineage>
</organism>